<dbReference type="GO" id="GO:0016740">
    <property type="term" value="F:transferase activity"/>
    <property type="evidence" value="ECO:0007669"/>
    <property type="project" value="UniProtKB-KW"/>
</dbReference>
<comment type="similarity">
    <text evidence="1">Belongs to the glycosyltransferase 90 family.</text>
</comment>
<dbReference type="PANTHER" id="PTHR12203">
    <property type="entry name" value="KDEL LYS-ASP-GLU-LEU CONTAINING - RELATED"/>
    <property type="match status" value="1"/>
</dbReference>
<evidence type="ECO:0000259" key="4">
    <source>
        <dbReference type="SMART" id="SM00672"/>
    </source>
</evidence>
<feature type="domain" description="Glycosyl transferase CAP10" evidence="4">
    <location>
        <begin position="163"/>
        <end position="436"/>
    </location>
</feature>
<evidence type="ECO:0000256" key="3">
    <source>
        <dbReference type="SAM" id="SignalP"/>
    </source>
</evidence>
<proteinExistence type="inferred from homology"/>
<gene>
    <name evidence="5" type="ORF">Vretimale_12585</name>
</gene>
<feature type="chain" id="PRO_5035197573" description="Glycosyl transferase CAP10 domain-containing protein" evidence="3">
    <location>
        <begin position="25"/>
        <end position="476"/>
    </location>
</feature>
<evidence type="ECO:0000313" key="5">
    <source>
        <dbReference type="EMBL" id="GIM08663.1"/>
    </source>
</evidence>
<accession>A0A8J4LSY8</accession>
<dbReference type="Pfam" id="PF05686">
    <property type="entry name" value="Glyco_transf_90"/>
    <property type="match status" value="1"/>
</dbReference>
<dbReference type="SMART" id="SM00672">
    <property type="entry name" value="CAP10"/>
    <property type="match status" value="1"/>
</dbReference>
<comment type="caution">
    <text evidence="5">The sequence shown here is derived from an EMBL/GenBank/DDBJ whole genome shotgun (WGS) entry which is preliminary data.</text>
</comment>
<dbReference type="Proteomes" id="UP000722791">
    <property type="component" value="Unassembled WGS sequence"/>
</dbReference>
<dbReference type="InterPro" id="IPR051091">
    <property type="entry name" value="O-Glucosyltr/Glycosyltrsf_90"/>
</dbReference>
<evidence type="ECO:0000256" key="1">
    <source>
        <dbReference type="ARBA" id="ARBA00010118"/>
    </source>
</evidence>
<protein>
    <recommendedName>
        <fullName evidence="4">Glycosyl transferase CAP10 domain-containing protein</fullName>
    </recommendedName>
</protein>
<evidence type="ECO:0000256" key="2">
    <source>
        <dbReference type="ARBA" id="ARBA00022679"/>
    </source>
</evidence>
<dbReference type="AlphaFoldDB" id="A0A8J4LSY8"/>
<keyword evidence="3" id="KW-0732">Signal</keyword>
<reference evidence="5" key="1">
    <citation type="journal article" date="2021" name="Proc. Natl. Acad. Sci. U.S.A.">
        <title>Three genomes in the algal genus Volvox reveal the fate of a haploid sex-determining region after a transition to homothallism.</title>
        <authorList>
            <person name="Yamamoto K."/>
            <person name="Hamaji T."/>
            <person name="Kawai-Toyooka H."/>
            <person name="Matsuzaki R."/>
            <person name="Takahashi F."/>
            <person name="Nishimura Y."/>
            <person name="Kawachi M."/>
            <person name="Noguchi H."/>
            <person name="Minakuchi Y."/>
            <person name="Umen J.G."/>
            <person name="Toyoda A."/>
            <person name="Nozaki H."/>
        </authorList>
    </citation>
    <scope>NUCLEOTIDE SEQUENCE</scope>
    <source>
        <strain evidence="5">NIES-3785</strain>
    </source>
</reference>
<name>A0A8J4LSY8_9CHLO</name>
<keyword evidence="2" id="KW-0808">Transferase</keyword>
<organism evidence="5 6">
    <name type="scientific">Volvox reticuliferus</name>
    <dbReference type="NCBI Taxonomy" id="1737510"/>
    <lineage>
        <taxon>Eukaryota</taxon>
        <taxon>Viridiplantae</taxon>
        <taxon>Chlorophyta</taxon>
        <taxon>core chlorophytes</taxon>
        <taxon>Chlorophyceae</taxon>
        <taxon>CS clade</taxon>
        <taxon>Chlamydomonadales</taxon>
        <taxon>Volvocaceae</taxon>
        <taxon>Volvox</taxon>
    </lineage>
</organism>
<dbReference type="InterPro" id="IPR006598">
    <property type="entry name" value="CAP10"/>
</dbReference>
<dbReference type="PANTHER" id="PTHR12203:SF35">
    <property type="entry name" value="PROTEIN O-GLUCOSYLTRANSFERASE 1"/>
    <property type="match status" value="1"/>
</dbReference>
<evidence type="ECO:0000313" key="6">
    <source>
        <dbReference type="Proteomes" id="UP000722791"/>
    </source>
</evidence>
<feature type="signal peptide" evidence="3">
    <location>
        <begin position="1"/>
        <end position="24"/>
    </location>
</feature>
<dbReference type="EMBL" id="BNCQ01000028">
    <property type="protein sequence ID" value="GIM08663.1"/>
    <property type="molecule type" value="Genomic_DNA"/>
</dbReference>
<sequence>MMRARACPIAAVLFLAGVVQLTAADKPRIASNFGIRTLQSGTEDVGRTDRGAFNTAGRSTPTGPDIERPFNYTALDCSRYEPTYSQIERDLQFSRKLGISLNSTLYLSARYGGVHMRGLTVGFFGGTAYLLTPTDFRNLSHHAPLHLAYMRMMLYLESSFGAALPDVAFVLTTSDTPRYVSPLLVNTSSPRSEVRSYEPGFVPGPYPVCGIGKSDFFPDLLLVPNFHFHMKLYDQTFLAAIPEFNKMAWRDRKPVLFGRFSRYRTNRVSEDIFTYKAGPNGRRICFKGNRTCPVRDYFINKIVPKDPARMDVSFIGRVSMLRHTHYKYLAHLDGQGISSRLEQLLSLGSLVFKEASGYYAYYYRSLLQHRVNLVEFWKDEEVDGPEDVLRELDWAAANDEAAARMAAEGQRIAATYLTGNGRTCYWYRLMHGLRSVLSYTPSLSHWPEAQPLSLVVEQQLLATPGGKEVYDAPWAP</sequence>